<dbReference type="AlphaFoldDB" id="X1IYW9"/>
<organism evidence="2">
    <name type="scientific">marine sediment metagenome</name>
    <dbReference type="NCBI Taxonomy" id="412755"/>
    <lineage>
        <taxon>unclassified sequences</taxon>
        <taxon>metagenomes</taxon>
        <taxon>ecological metagenomes</taxon>
    </lineage>
</organism>
<gene>
    <name evidence="2" type="ORF">S03H2_45473</name>
</gene>
<dbReference type="EMBL" id="BARU01028492">
    <property type="protein sequence ID" value="GAH71284.1"/>
    <property type="molecule type" value="Genomic_DNA"/>
</dbReference>
<protein>
    <submittedName>
        <fullName evidence="2">Uncharacterized protein</fullName>
    </submittedName>
</protein>
<evidence type="ECO:0000313" key="2">
    <source>
        <dbReference type="EMBL" id="GAH71284.1"/>
    </source>
</evidence>
<comment type="caution">
    <text evidence="2">The sequence shown here is derived from an EMBL/GenBank/DDBJ whole genome shotgun (WGS) entry which is preliminary data.</text>
</comment>
<reference evidence="2" key="1">
    <citation type="journal article" date="2014" name="Front. Microbiol.">
        <title>High frequency of phylogenetically diverse reductive dehalogenase-homologous genes in deep subseafloor sedimentary metagenomes.</title>
        <authorList>
            <person name="Kawai M."/>
            <person name="Futagami T."/>
            <person name="Toyoda A."/>
            <person name="Takaki Y."/>
            <person name="Nishi S."/>
            <person name="Hori S."/>
            <person name="Arai W."/>
            <person name="Tsubouchi T."/>
            <person name="Morono Y."/>
            <person name="Uchiyama I."/>
            <person name="Ito T."/>
            <person name="Fujiyama A."/>
            <person name="Inagaki F."/>
            <person name="Takami H."/>
        </authorList>
    </citation>
    <scope>NUCLEOTIDE SEQUENCE</scope>
    <source>
        <strain evidence="2">Expedition CK06-06</strain>
    </source>
</reference>
<evidence type="ECO:0000256" key="1">
    <source>
        <dbReference type="SAM" id="MobiDB-lite"/>
    </source>
</evidence>
<proteinExistence type="predicted"/>
<name>X1IYW9_9ZZZZ</name>
<accession>X1IYW9</accession>
<feature type="region of interest" description="Disordered" evidence="1">
    <location>
        <begin position="70"/>
        <end position="91"/>
    </location>
</feature>
<sequence>MAKVKICLDSACTKYIYCDDGTTVIQKKPECDTSFKPSKEFDKDFDLISRGTTKTLFSPDEVFENPEIGKELVMKKSKPPEPPTKKQKIADLKKQIKELESGT</sequence>